<reference evidence="3" key="1">
    <citation type="submission" date="2023-06" db="EMBL/GenBank/DDBJ databases">
        <title>Genome-scale phylogeny and comparative genomics of the fungal order Sordariales.</title>
        <authorList>
            <consortium name="Lawrence Berkeley National Laboratory"/>
            <person name="Hensen N."/>
            <person name="Bonometti L."/>
            <person name="Westerberg I."/>
            <person name="Brannstrom I.O."/>
            <person name="Guillou S."/>
            <person name="Cros-Aarteil S."/>
            <person name="Calhoun S."/>
            <person name="Haridas S."/>
            <person name="Kuo A."/>
            <person name="Mondo S."/>
            <person name="Pangilinan J."/>
            <person name="Riley R."/>
            <person name="Labutti K."/>
            <person name="Andreopoulos B."/>
            <person name="Lipzen A."/>
            <person name="Chen C."/>
            <person name="Yanf M."/>
            <person name="Daum C."/>
            <person name="Ng V."/>
            <person name="Clum A."/>
            <person name="Steindorff A."/>
            <person name="Ohm R."/>
            <person name="Martin F."/>
            <person name="Silar P."/>
            <person name="Natvig D."/>
            <person name="Lalanne C."/>
            <person name="Gautier V."/>
            <person name="Ament-Velasquez S.L."/>
            <person name="Kruys A."/>
            <person name="Hutchinson M.I."/>
            <person name="Powell A.J."/>
            <person name="Barry K."/>
            <person name="Miller A.N."/>
            <person name="Grigoriev I.V."/>
            <person name="Debuchy R."/>
            <person name="Gladieux P."/>
            <person name="Thoren M.H."/>
            <person name="Johannesson H."/>
        </authorList>
    </citation>
    <scope>NUCLEOTIDE SEQUENCE</scope>
    <source>
        <strain evidence="3">PSN4</strain>
    </source>
</reference>
<dbReference type="InterPro" id="IPR052895">
    <property type="entry name" value="HetReg/Transcr_Mod"/>
</dbReference>
<dbReference type="Proteomes" id="UP001239445">
    <property type="component" value="Unassembled WGS sequence"/>
</dbReference>
<proteinExistence type="predicted"/>
<evidence type="ECO:0000313" key="3">
    <source>
        <dbReference type="EMBL" id="KAK1749392.1"/>
    </source>
</evidence>
<gene>
    <name evidence="3" type="ORF">QBC47DRAFT_408055</name>
</gene>
<keyword evidence="4" id="KW-1185">Reference proteome</keyword>
<evidence type="ECO:0000259" key="2">
    <source>
        <dbReference type="Pfam" id="PF06985"/>
    </source>
</evidence>
<dbReference type="Pfam" id="PF06985">
    <property type="entry name" value="HET"/>
    <property type="match status" value="1"/>
</dbReference>
<sequence>MSTASFSYTPLPPGGRTIRRLSILPSPDFASSIRVCLQEISLDNHHLPHALSYVWGDATDTVAIEIRENIAANADFQVLHVTRNCEQALRHVRHATETIYLWVDAICIDQKNLAEKGQQVGLMAEIYRKARGVLAWLGSGSAAEAADDVDTELRMAVDFLSDAAALPGDVSFPTFRQAVVRKWAGRWSTVVAGLKRIFNHPWWNRLWVYQEIILCRDATVLLGGGHSIPWETMVLASWVLTRVAQSPASWAPRGSYPEGEGDYPLWKALRSVDFVLPRVRAADRKIVHDSYNVKIPAHLLDQGDIEAVETLLRQREAKALEVRLSVTQPLRCSDPRDRVYALMGTVTAGSSLGIVPDYTKTHHEVYWDFATAMAPFTLEFLCSAGIGISSGSNATAPSLTSPQQTNIPSWVPDWYLIHSGPSHAGRLPGVYNASLKEAGVTEVQNLRRILSVRGHIIDAVEKLLPKPFGADHQAVLKAFPTSYADTDRDARTRFRKERIRNLLRTCTANADLTGHTLSEETVSTWIRGSFLMTDAYSDKEDGDEDEEEEDDQDEHYETGSEEELFQDSSDGGFGDFLDSMTGYGQAVKAASEGRRFLRTREGRMGLGPGGVAAGDVICVVFGCSTPLVLRPDPMKEGFYQLVGACYVQGVMYGEGVKGLLEPSTILIS</sequence>
<evidence type="ECO:0000313" key="4">
    <source>
        <dbReference type="Proteomes" id="UP001239445"/>
    </source>
</evidence>
<dbReference type="Pfam" id="PF26639">
    <property type="entry name" value="Het-6_barrel"/>
    <property type="match status" value="1"/>
</dbReference>
<dbReference type="AlphaFoldDB" id="A0AAJ0B394"/>
<comment type="caution">
    <text evidence="3">The sequence shown here is derived from an EMBL/GenBank/DDBJ whole genome shotgun (WGS) entry which is preliminary data.</text>
</comment>
<dbReference type="InterPro" id="IPR010730">
    <property type="entry name" value="HET"/>
</dbReference>
<name>A0AAJ0B394_9PEZI</name>
<accession>A0AAJ0B394</accession>
<organism evidence="3 4">
    <name type="scientific">Echria macrotheca</name>
    <dbReference type="NCBI Taxonomy" id="438768"/>
    <lineage>
        <taxon>Eukaryota</taxon>
        <taxon>Fungi</taxon>
        <taxon>Dikarya</taxon>
        <taxon>Ascomycota</taxon>
        <taxon>Pezizomycotina</taxon>
        <taxon>Sordariomycetes</taxon>
        <taxon>Sordariomycetidae</taxon>
        <taxon>Sordariales</taxon>
        <taxon>Schizotheciaceae</taxon>
        <taxon>Echria</taxon>
    </lineage>
</organism>
<evidence type="ECO:0000256" key="1">
    <source>
        <dbReference type="SAM" id="MobiDB-lite"/>
    </source>
</evidence>
<protein>
    <submittedName>
        <fullName evidence="3">HET-domain-containing protein</fullName>
    </submittedName>
</protein>
<dbReference type="PANTHER" id="PTHR24148">
    <property type="entry name" value="ANKYRIN REPEAT DOMAIN-CONTAINING PROTEIN 39 HOMOLOG-RELATED"/>
    <property type="match status" value="1"/>
</dbReference>
<feature type="region of interest" description="Disordered" evidence="1">
    <location>
        <begin position="536"/>
        <end position="569"/>
    </location>
</feature>
<dbReference type="EMBL" id="MU839859">
    <property type="protein sequence ID" value="KAK1749392.1"/>
    <property type="molecule type" value="Genomic_DNA"/>
</dbReference>
<dbReference type="PANTHER" id="PTHR24148:SF64">
    <property type="entry name" value="HETEROKARYON INCOMPATIBILITY DOMAIN-CONTAINING PROTEIN"/>
    <property type="match status" value="1"/>
</dbReference>
<feature type="compositionally biased region" description="Acidic residues" evidence="1">
    <location>
        <begin position="540"/>
        <end position="565"/>
    </location>
</feature>
<feature type="domain" description="Heterokaryon incompatibility" evidence="2">
    <location>
        <begin position="50"/>
        <end position="211"/>
    </location>
</feature>